<organism evidence="1 2">
    <name type="scientific">Trichomalopsis sarcophagae</name>
    <dbReference type="NCBI Taxonomy" id="543379"/>
    <lineage>
        <taxon>Eukaryota</taxon>
        <taxon>Metazoa</taxon>
        <taxon>Ecdysozoa</taxon>
        <taxon>Arthropoda</taxon>
        <taxon>Hexapoda</taxon>
        <taxon>Insecta</taxon>
        <taxon>Pterygota</taxon>
        <taxon>Neoptera</taxon>
        <taxon>Endopterygota</taxon>
        <taxon>Hymenoptera</taxon>
        <taxon>Apocrita</taxon>
        <taxon>Proctotrupomorpha</taxon>
        <taxon>Chalcidoidea</taxon>
        <taxon>Pteromalidae</taxon>
        <taxon>Pteromalinae</taxon>
        <taxon>Trichomalopsis</taxon>
    </lineage>
</organism>
<keyword evidence="2" id="KW-1185">Reference proteome</keyword>
<name>A0A232FMJ6_9HYME</name>
<dbReference type="EMBL" id="NNAY01000015">
    <property type="protein sequence ID" value="OXU31944.1"/>
    <property type="molecule type" value="Genomic_DNA"/>
</dbReference>
<dbReference type="Proteomes" id="UP000215335">
    <property type="component" value="Unassembled WGS sequence"/>
</dbReference>
<reference evidence="1 2" key="1">
    <citation type="journal article" date="2017" name="Curr. Biol.">
        <title>The Evolution of Venom by Co-option of Single-Copy Genes.</title>
        <authorList>
            <person name="Martinson E.O."/>
            <person name="Mrinalini"/>
            <person name="Kelkar Y.D."/>
            <person name="Chang C.H."/>
            <person name="Werren J.H."/>
        </authorList>
    </citation>
    <scope>NUCLEOTIDE SEQUENCE [LARGE SCALE GENOMIC DNA]</scope>
    <source>
        <strain evidence="1 2">Alberta</strain>
        <tissue evidence="1">Whole body</tissue>
    </source>
</reference>
<protein>
    <submittedName>
        <fullName evidence="1">Uncharacterized protein</fullName>
    </submittedName>
</protein>
<comment type="caution">
    <text evidence="1">The sequence shown here is derived from an EMBL/GenBank/DDBJ whole genome shotgun (WGS) entry which is preliminary data.</text>
</comment>
<evidence type="ECO:0000313" key="1">
    <source>
        <dbReference type="EMBL" id="OXU31944.1"/>
    </source>
</evidence>
<sequence length="58" mass="6940">MLSEYKKAYGRRSETGWTLWIMQCQTHPTFISLLKAIYRRLLSRFKRFKKGQGALEKS</sequence>
<proteinExistence type="predicted"/>
<gene>
    <name evidence="1" type="ORF">TSAR_010222</name>
</gene>
<dbReference type="AlphaFoldDB" id="A0A232FMJ6"/>
<evidence type="ECO:0000313" key="2">
    <source>
        <dbReference type="Proteomes" id="UP000215335"/>
    </source>
</evidence>
<accession>A0A232FMJ6</accession>